<keyword evidence="4" id="KW-0812">Transmembrane</keyword>
<dbReference type="Pfam" id="PF24681">
    <property type="entry name" value="Kelch_KLHDC2_KLHL20_DRC7"/>
    <property type="match status" value="1"/>
</dbReference>
<feature type="compositionally biased region" description="Polar residues" evidence="3">
    <location>
        <begin position="503"/>
        <end position="515"/>
    </location>
</feature>
<proteinExistence type="predicted"/>
<evidence type="ECO:0000256" key="5">
    <source>
        <dbReference type="SAM" id="SignalP"/>
    </source>
</evidence>
<dbReference type="PANTHER" id="PTHR46093:SF18">
    <property type="entry name" value="FIBRONECTIN TYPE-III DOMAIN-CONTAINING PROTEIN"/>
    <property type="match status" value="1"/>
</dbReference>
<evidence type="ECO:0008006" key="8">
    <source>
        <dbReference type="Google" id="ProtNLM"/>
    </source>
</evidence>
<keyword evidence="2" id="KW-0677">Repeat</keyword>
<feature type="region of interest" description="Disordered" evidence="3">
    <location>
        <begin position="365"/>
        <end position="388"/>
    </location>
</feature>
<reference evidence="6 7" key="1">
    <citation type="submission" date="2016-07" db="EMBL/GenBank/DDBJ databases">
        <title>Pervasive Adenine N6-methylation of Active Genes in Fungi.</title>
        <authorList>
            <consortium name="DOE Joint Genome Institute"/>
            <person name="Mondo S.J."/>
            <person name="Dannebaum R.O."/>
            <person name="Kuo R.C."/>
            <person name="Labutti K."/>
            <person name="Haridas S."/>
            <person name="Kuo A."/>
            <person name="Salamov A."/>
            <person name="Ahrendt S.R."/>
            <person name="Lipzen A."/>
            <person name="Sullivan W."/>
            <person name="Andreopoulos W.B."/>
            <person name="Clum A."/>
            <person name="Lindquist E."/>
            <person name="Daum C."/>
            <person name="Ramamoorthy G.K."/>
            <person name="Gryganskyi A."/>
            <person name="Culley D."/>
            <person name="Magnuson J.K."/>
            <person name="James T.Y."/>
            <person name="O'Malley M.A."/>
            <person name="Stajich J.E."/>
            <person name="Spatafora J.W."/>
            <person name="Visel A."/>
            <person name="Grigoriev I.V."/>
        </authorList>
    </citation>
    <scope>NUCLEOTIDE SEQUENCE [LARGE SCALE GENOMIC DNA]</scope>
    <source>
        <strain evidence="6 7">NRRL 1336</strain>
    </source>
</reference>
<feature type="compositionally biased region" description="Basic and acidic residues" evidence="3">
    <location>
        <begin position="547"/>
        <end position="563"/>
    </location>
</feature>
<dbReference type="AlphaFoldDB" id="A0A1X2IR65"/>
<feature type="region of interest" description="Disordered" evidence="3">
    <location>
        <begin position="474"/>
        <end position="516"/>
    </location>
</feature>
<feature type="chain" id="PRO_5013344264" description="Galactose oxidase" evidence="5">
    <location>
        <begin position="20"/>
        <end position="563"/>
    </location>
</feature>
<keyword evidence="4" id="KW-1133">Transmembrane helix</keyword>
<evidence type="ECO:0000256" key="2">
    <source>
        <dbReference type="ARBA" id="ARBA00022737"/>
    </source>
</evidence>
<protein>
    <recommendedName>
        <fullName evidence="8">Galactose oxidase</fullName>
    </recommendedName>
</protein>
<dbReference type="PANTHER" id="PTHR46093">
    <property type="entry name" value="ACYL-COA-BINDING DOMAIN-CONTAINING PROTEIN 5"/>
    <property type="match status" value="1"/>
</dbReference>
<dbReference type="InterPro" id="IPR015915">
    <property type="entry name" value="Kelch-typ_b-propeller"/>
</dbReference>
<evidence type="ECO:0000256" key="3">
    <source>
        <dbReference type="SAM" id="MobiDB-lite"/>
    </source>
</evidence>
<sequence>MKTALFILFASSTFNLISALAPQPRFGQGCVSLKQKIYCYGGGRFVAGATNYNTVYNDHLVLDLSKDFAVNDAQNAWNNLPAPSNFTLEPNYKFAFAPISNTSYLVTSGSGYNDNKTPLKNKTTLYHADKDEWESIPTTANQSIGITLDVDNNGKGYVFGGIITYTNIVPNRNLLTLTLSSKQWSTLPLGPGTTLRTDHASAMDKNGIIYYTGGRIGSPSGGVYSWNTNVPLTSITTYDTKAQTWGSVAVSGANPTLRNSHTFTYLPKDNKFVLFGGKQGLSETPGSFDDICYTFDPAEKTWTRQNVTTIGSGSRFGHSAVLYNNVYLFIIFGADEVTMSMNDFHVLNVQNWSWVTQFSANGLPDANGNGNGNGNNSSTGGKNSDDPTPISGGAIAGIVIGVVAAIGIAAGAFFFLRRRRNNNNNTTTNGNNNVNNNQNLAAERKPRDDFEVDQEFEVPPAPRYFSTTAQNFINAGNNKTNLGQSPLDQQQPQDNRVYHPDEMSTSTAPTYTSGTPIMVSPVATTVVGSDNGVRQNQYKPDLTMDPATEHSFDQEPVKPHGLH</sequence>
<feature type="region of interest" description="Disordered" evidence="3">
    <location>
        <begin position="528"/>
        <end position="563"/>
    </location>
</feature>
<feature type="signal peptide" evidence="5">
    <location>
        <begin position="1"/>
        <end position="19"/>
    </location>
</feature>
<dbReference type="Proteomes" id="UP000193560">
    <property type="component" value="Unassembled WGS sequence"/>
</dbReference>
<name>A0A1X2IR65_9FUNG</name>
<keyword evidence="4" id="KW-0472">Membrane</keyword>
<evidence type="ECO:0000256" key="4">
    <source>
        <dbReference type="SAM" id="Phobius"/>
    </source>
</evidence>
<feature type="compositionally biased region" description="Polar residues" evidence="3">
    <location>
        <begin position="528"/>
        <end position="538"/>
    </location>
</feature>
<feature type="transmembrane region" description="Helical" evidence="4">
    <location>
        <begin position="394"/>
        <end position="416"/>
    </location>
</feature>
<dbReference type="Gene3D" id="2.120.10.80">
    <property type="entry name" value="Kelch-type beta propeller"/>
    <property type="match status" value="2"/>
</dbReference>
<dbReference type="STRING" id="90262.A0A1X2IR65"/>
<dbReference type="OrthoDB" id="2363417at2759"/>
<dbReference type="SUPFAM" id="SSF117281">
    <property type="entry name" value="Kelch motif"/>
    <property type="match status" value="1"/>
</dbReference>
<accession>A0A1X2IR65</accession>
<evidence type="ECO:0000313" key="6">
    <source>
        <dbReference type="EMBL" id="ORZ20775.1"/>
    </source>
</evidence>
<gene>
    <name evidence="6" type="ORF">BCR42DRAFT_489243</name>
</gene>
<evidence type="ECO:0000313" key="7">
    <source>
        <dbReference type="Proteomes" id="UP000193560"/>
    </source>
</evidence>
<evidence type="ECO:0000256" key="1">
    <source>
        <dbReference type="ARBA" id="ARBA00022441"/>
    </source>
</evidence>
<organism evidence="6 7">
    <name type="scientific">Absidia repens</name>
    <dbReference type="NCBI Taxonomy" id="90262"/>
    <lineage>
        <taxon>Eukaryota</taxon>
        <taxon>Fungi</taxon>
        <taxon>Fungi incertae sedis</taxon>
        <taxon>Mucoromycota</taxon>
        <taxon>Mucoromycotina</taxon>
        <taxon>Mucoromycetes</taxon>
        <taxon>Mucorales</taxon>
        <taxon>Cunninghamellaceae</taxon>
        <taxon>Absidia</taxon>
    </lineage>
</organism>
<dbReference type="EMBL" id="MCGE01000006">
    <property type="protein sequence ID" value="ORZ20775.1"/>
    <property type="molecule type" value="Genomic_DNA"/>
</dbReference>
<feature type="compositionally biased region" description="Polar residues" evidence="3">
    <location>
        <begin position="474"/>
        <end position="494"/>
    </location>
</feature>
<comment type="caution">
    <text evidence="6">The sequence shown here is derived from an EMBL/GenBank/DDBJ whole genome shotgun (WGS) entry which is preliminary data.</text>
</comment>
<keyword evidence="1" id="KW-0880">Kelch repeat</keyword>
<keyword evidence="7" id="KW-1185">Reference proteome</keyword>
<keyword evidence="5" id="KW-0732">Signal</keyword>